<sequence>MTENDNQTTETIIFDGFDTDTEGDEDIHLCKKCKLVFTNLSDYLQHKVKHDNYKVKLSRTSDRRMLVPQLIQRPDNVPKKEKGSEKENIRQKRRGKKKVKDLVNPDLVITERQSYWCPKCNIKFNREATLKRHVEYVHDQSGEYTTSMGDGSDTETNKAGEEEASAQEELDPTDADFNFQEELRVTTKSSTKEVQVEHIPVQQVEERGDRPYACNICGNRFKEAPVLRAHMLTHSTDRDYHCSIEGCTYAFKTKGSLKRHMRRHTGERPFKCDECGRTFTESGALTRHLKSRVPCKNKSDLDLPRYGKRWSANAMYGHQAKVENKLLPDAEDQTQEEAVKDMETECAIAEVIASNEEGEVGGAEVEEINMDVVSLTTDNILGEEIINPTQCKVCKEDFLSCDILKIHLRAHLADIPFRCGMCHFVAESRSQLSNHMTTLHQNQLKGSELISQIPEGKSILDSNQDQSRIARIAVNQLLELPSGLEMEEPEPSIHRARNIYKCPVCARAVKSQNYLKLHMKSHMGDRPHKCPHCHKSFITKDTLSKHLSVHTETRNYKCGQCGKLFKRISHVREHLKIHTIDRPFNCTVCHKTFKTNNAMKVHLRTHTSILPYVCPFCRRRFREKGSLLRHQRMHTGERPFKCQHCFRAFAEHGTLNRHLKAKVPCTRQLQEAREKEKKEFTVLAEFSSVVADTQQYIVDEEQSQGQSQEEEATEYVVVQTGLSEEDLQNVEIITEGEVDQNFLEGVQVTDDYVVITDSEDNMKILNSKTGETLAMMPISTINDGSQIVTLPIADNQIEAVAMAPSSDGEIEAVTIHPADINKIEAVAMNPSAVTEEQNNEELETIAMLATSTKDITEEENRKEREAAAVDNQEKVDDASCNQIEAVAMAPDTNIGDALQQAMMAASVEEERV</sequence>
<organism evidence="11 12">
    <name type="scientific">Crassostrea virginica</name>
    <name type="common">Eastern oyster</name>
    <dbReference type="NCBI Taxonomy" id="6565"/>
    <lineage>
        <taxon>Eukaryota</taxon>
        <taxon>Metazoa</taxon>
        <taxon>Spiralia</taxon>
        <taxon>Lophotrochozoa</taxon>
        <taxon>Mollusca</taxon>
        <taxon>Bivalvia</taxon>
        <taxon>Autobranchia</taxon>
        <taxon>Pteriomorphia</taxon>
        <taxon>Ostreida</taxon>
        <taxon>Ostreoidea</taxon>
        <taxon>Ostreidae</taxon>
        <taxon>Crassostrea</taxon>
    </lineage>
</organism>
<dbReference type="InterPro" id="IPR036236">
    <property type="entry name" value="Znf_C2H2_sf"/>
</dbReference>
<feature type="region of interest" description="Disordered" evidence="9">
    <location>
        <begin position="856"/>
        <end position="875"/>
    </location>
</feature>
<dbReference type="PROSITE" id="PS50157">
    <property type="entry name" value="ZINC_FINGER_C2H2_2"/>
    <property type="match status" value="11"/>
</dbReference>
<dbReference type="Pfam" id="PF13894">
    <property type="entry name" value="zf-C2H2_4"/>
    <property type="match status" value="1"/>
</dbReference>
<dbReference type="GO" id="GO:0003677">
    <property type="term" value="F:DNA binding"/>
    <property type="evidence" value="ECO:0007669"/>
    <property type="project" value="UniProtKB-KW"/>
</dbReference>
<dbReference type="FunFam" id="3.30.160.60:FF:000086">
    <property type="entry name" value="transcription factor E4F1 isoform X1"/>
    <property type="match status" value="1"/>
</dbReference>
<evidence type="ECO:0000256" key="8">
    <source>
        <dbReference type="PROSITE-ProRule" id="PRU00042"/>
    </source>
</evidence>
<evidence type="ECO:0000256" key="1">
    <source>
        <dbReference type="ARBA" id="ARBA00004123"/>
    </source>
</evidence>
<dbReference type="SMART" id="SM00355">
    <property type="entry name" value="ZnF_C2H2"/>
    <property type="match status" value="13"/>
</dbReference>
<dbReference type="GO" id="GO:0005634">
    <property type="term" value="C:nucleus"/>
    <property type="evidence" value="ECO:0007669"/>
    <property type="project" value="UniProtKB-SubCell"/>
</dbReference>
<dbReference type="Gene3D" id="3.30.160.60">
    <property type="entry name" value="Classic Zinc Finger"/>
    <property type="match status" value="11"/>
</dbReference>
<feature type="domain" description="C2H2-type" evidence="10">
    <location>
        <begin position="240"/>
        <end position="269"/>
    </location>
</feature>
<dbReference type="SUPFAM" id="SSF57667">
    <property type="entry name" value="beta-beta-alpha zinc fingers"/>
    <property type="match status" value="7"/>
</dbReference>
<dbReference type="Proteomes" id="UP000694844">
    <property type="component" value="Chromosome 2"/>
</dbReference>
<dbReference type="GO" id="GO:0000981">
    <property type="term" value="F:DNA-binding transcription factor activity, RNA polymerase II-specific"/>
    <property type="evidence" value="ECO:0007669"/>
    <property type="project" value="TreeGrafter"/>
</dbReference>
<feature type="domain" description="C2H2-type" evidence="10">
    <location>
        <begin position="270"/>
        <end position="299"/>
    </location>
</feature>
<keyword evidence="11" id="KW-1185">Reference proteome</keyword>
<dbReference type="Pfam" id="PF00096">
    <property type="entry name" value="zf-C2H2"/>
    <property type="match status" value="6"/>
</dbReference>
<protein>
    <submittedName>
        <fullName evidence="12">Transcription factor E4F1-like</fullName>
    </submittedName>
</protein>
<dbReference type="Pfam" id="PF12171">
    <property type="entry name" value="zf-C2H2_jaz"/>
    <property type="match status" value="1"/>
</dbReference>
<name>A0A8B8CB61_CRAVI</name>
<dbReference type="FunFam" id="3.30.160.60:FF:000045">
    <property type="entry name" value="ZFP69 zinc finger protein B"/>
    <property type="match status" value="1"/>
</dbReference>
<evidence type="ECO:0000313" key="11">
    <source>
        <dbReference type="Proteomes" id="UP000694844"/>
    </source>
</evidence>
<feature type="domain" description="C2H2-type" evidence="10">
    <location>
        <begin position="556"/>
        <end position="583"/>
    </location>
</feature>
<dbReference type="FunFam" id="3.30.160.60:FF:000145">
    <property type="entry name" value="Zinc finger protein 574"/>
    <property type="match status" value="3"/>
</dbReference>
<evidence type="ECO:0000256" key="2">
    <source>
        <dbReference type="ARBA" id="ARBA00022723"/>
    </source>
</evidence>
<keyword evidence="6" id="KW-0238">DNA-binding</keyword>
<feature type="region of interest" description="Disordered" evidence="9">
    <location>
        <begin position="71"/>
        <end position="98"/>
    </location>
</feature>
<dbReference type="KEGG" id="cvn:111118023"/>
<dbReference type="FunFam" id="3.30.160.60:FF:000072">
    <property type="entry name" value="zinc finger protein 143 isoform X1"/>
    <property type="match status" value="1"/>
</dbReference>
<feature type="domain" description="C2H2-type" evidence="10">
    <location>
        <begin position="584"/>
        <end position="611"/>
    </location>
</feature>
<evidence type="ECO:0000256" key="4">
    <source>
        <dbReference type="ARBA" id="ARBA00022771"/>
    </source>
</evidence>
<dbReference type="OrthoDB" id="4748970at2759"/>
<dbReference type="PANTHER" id="PTHR24394:SF29">
    <property type="entry name" value="MYONEURIN"/>
    <property type="match status" value="1"/>
</dbReference>
<reference evidence="12" key="1">
    <citation type="submission" date="2025-08" db="UniProtKB">
        <authorList>
            <consortium name="RefSeq"/>
        </authorList>
    </citation>
    <scope>IDENTIFICATION</scope>
    <source>
        <tissue evidence="12">Whole sample</tissue>
    </source>
</reference>
<feature type="domain" description="C2H2-type" evidence="10">
    <location>
        <begin position="500"/>
        <end position="527"/>
    </location>
</feature>
<feature type="domain" description="C2H2-type" evidence="10">
    <location>
        <begin position="612"/>
        <end position="639"/>
    </location>
</feature>
<dbReference type="InterPro" id="IPR022755">
    <property type="entry name" value="Znf_C2H2_jaz"/>
</dbReference>
<dbReference type="FunFam" id="3.30.160.60:FF:000702">
    <property type="entry name" value="Transcription factor E4F1 isoform 1"/>
    <property type="match status" value="1"/>
</dbReference>
<feature type="domain" description="C2H2-type" evidence="10">
    <location>
        <begin position="115"/>
        <end position="143"/>
    </location>
</feature>
<dbReference type="GeneID" id="111118023"/>
<dbReference type="PROSITE" id="PS00028">
    <property type="entry name" value="ZINC_FINGER_C2H2_1"/>
    <property type="match status" value="10"/>
</dbReference>
<keyword evidence="7" id="KW-0539">Nucleus</keyword>
<gene>
    <name evidence="12" type="primary">LOC111118023</name>
</gene>
<feature type="domain" description="C2H2-type" evidence="10">
    <location>
        <begin position="389"/>
        <end position="416"/>
    </location>
</feature>
<evidence type="ECO:0000256" key="5">
    <source>
        <dbReference type="ARBA" id="ARBA00022833"/>
    </source>
</evidence>
<dbReference type="FunFam" id="3.30.160.60:FF:000710">
    <property type="entry name" value="Zinc finger protein 768"/>
    <property type="match status" value="1"/>
</dbReference>
<feature type="domain" description="C2H2-type" evidence="10">
    <location>
        <begin position="212"/>
        <end position="239"/>
    </location>
</feature>
<feature type="compositionally biased region" description="Acidic residues" evidence="9">
    <location>
        <begin position="162"/>
        <end position="171"/>
    </location>
</feature>
<dbReference type="PANTHER" id="PTHR24394">
    <property type="entry name" value="ZINC FINGER PROTEIN"/>
    <property type="match status" value="1"/>
</dbReference>
<comment type="subcellular location">
    <subcellularLocation>
        <location evidence="1">Nucleus</location>
    </subcellularLocation>
</comment>
<feature type="domain" description="C2H2-type" evidence="10">
    <location>
        <begin position="528"/>
        <end position="555"/>
    </location>
</feature>
<dbReference type="RefSeq" id="XP_022312997.1">
    <property type="nucleotide sequence ID" value="XM_022457289.1"/>
</dbReference>
<feature type="domain" description="C2H2-type" evidence="10">
    <location>
        <begin position="640"/>
        <end position="660"/>
    </location>
</feature>
<evidence type="ECO:0000256" key="6">
    <source>
        <dbReference type="ARBA" id="ARBA00023125"/>
    </source>
</evidence>
<keyword evidence="2" id="KW-0479">Metal-binding</keyword>
<keyword evidence="4 8" id="KW-0863">Zinc-finger</keyword>
<dbReference type="GO" id="GO:0008270">
    <property type="term" value="F:zinc ion binding"/>
    <property type="evidence" value="ECO:0007669"/>
    <property type="project" value="UniProtKB-KW"/>
</dbReference>
<dbReference type="InterPro" id="IPR013087">
    <property type="entry name" value="Znf_C2H2_type"/>
</dbReference>
<feature type="compositionally biased region" description="Basic and acidic residues" evidence="9">
    <location>
        <begin position="76"/>
        <end position="90"/>
    </location>
</feature>
<evidence type="ECO:0000256" key="3">
    <source>
        <dbReference type="ARBA" id="ARBA00022737"/>
    </source>
</evidence>
<keyword evidence="3" id="KW-0677">Repeat</keyword>
<evidence type="ECO:0000259" key="10">
    <source>
        <dbReference type="PROSITE" id="PS50157"/>
    </source>
</evidence>
<accession>A0A8B8CB61</accession>
<proteinExistence type="predicted"/>
<evidence type="ECO:0000256" key="7">
    <source>
        <dbReference type="ARBA" id="ARBA00023242"/>
    </source>
</evidence>
<feature type="region of interest" description="Disordered" evidence="9">
    <location>
        <begin position="141"/>
        <end position="171"/>
    </location>
</feature>
<dbReference type="AlphaFoldDB" id="A0A8B8CB61"/>
<keyword evidence="5" id="KW-0862">Zinc</keyword>
<evidence type="ECO:0000313" key="12">
    <source>
        <dbReference type="RefSeq" id="XP_022312997.1"/>
    </source>
</evidence>
<dbReference type="Pfam" id="PF12874">
    <property type="entry name" value="zf-met"/>
    <property type="match status" value="1"/>
</dbReference>
<evidence type="ECO:0000256" key="9">
    <source>
        <dbReference type="SAM" id="MobiDB-lite"/>
    </source>
</evidence>